<dbReference type="PROSITE" id="PS00135">
    <property type="entry name" value="TRYPSIN_SER"/>
    <property type="match status" value="1"/>
</dbReference>
<dbReference type="GO" id="GO:0006508">
    <property type="term" value="P:proteolysis"/>
    <property type="evidence" value="ECO:0007669"/>
    <property type="project" value="UniProtKB-KW"/>
</dbReference>
<comment type="caution">
    <text evidence="5">The sequence shown here is derived from an EMBL/GenBank/DDBJ whole genome shotgun (WGS) entry which is preliminary data.</text>
</comment>
<dbReference type="InterPro" id="IPR001254">
    <property type="entry name" value="Trypsin_dom"/>
</dbReference>
<gene>
    <name evidence="5" type="ORF">AFUS01_LOCUS5968</name>
</gene>
<dbReference type="InterPro" id="IPR033116">
    <property type="entry name" value="TRYPSIN_SER"/>
</dbReference>
<dbReference type="PANTHER" id="PTHR24264:SF54">
    <property type="entry name" value="PEPTIDASE S1 DOMAIN-CONTAINING PROTEIN"/>
    <property type="match status" value="1"/>
</dbReference>
<proteinExistence type="predicted"/>
<evidence type="ECO:0000313" key="6">
    <source>
        <dbReference type="Proteomes" id="UP000708208"/>
    </source>
</evidence>
<dbReference type="InterPro" id="IPR050127">
    <property type="entry name" value="Serine_Proteases_S1"/>
</dbReference>
<dbReference type="PROSITE" id="PS50240">
    <property type="entry name" value="TRYPSIN_DOM"/>
    <property type="match status" value="1"/>
</dbReference>
<dbReference type="GO" id="GO:0005615">
    <property type="term" value="C:extracellular space"/>
    <property type="evidence" value="ECO:0007669"/>
    <property type="project" value="TreeGrafter"/>
</dbReference>
<dbReference type="GO" id="GO:0004252">
    <property type="term" value="F:serine-type endopeptidase activity"/>
    <property type="evidence" value="ECO:0007669"/>
    <property type="project" value="InterPro"/>
</dbReference>
<keyword evidence="3" id="KW-0720">Serine protease</keyword>
<organism evidence="5 6">
    <name type="scientific">Allacma fusca</name>
    <dbReference type="NCBI Taxonomy" id="39272"/>
    <lineage>
        <taxon>Eukaryota</taxon>
        <taxon>Metazoa</taxon>
        <taxon>Ecdysozoa</taxon>
        <taxon>Arthropoda</taxon>
        <taxon>Hexapoda</taxon>
        <taxon>Collembola</taxon>
        <taxon>Symphypleona</taxon>
        <taxon>Sminthuridae</taxon>
        <taxon>Allacma</taxon>
    </lineage>
</organism>
<dbReference type="EMBL" id="CAJVCH010038741">
    <property type="protein sequence ID" value="CAG7716460.1"/>
    <property type="molecule type" value="Genomic_DNA"/>
</dbReference>
<accession>A0A8J2NW05</accession>
<sequence length="79" mass="8424">FAVVSGWGCTDRDCEGRMSSVLKRAAVPIVPQNICKEAYPYSIYPSMFCAGFVEGGSKDACRGDSGGPLVVEDGAHRLH</sequence>
<dbReference type="AlphaFoldDB" id="A0A8J2NW05"/>
<dbReference type="Pfam" id="PF00089">
    <property type="entry name" value="Trypsin"/>
    <property type="match status" value="1"/>
</dbReference>
<evidence type="ECO:0000256" key="2">
    <source>
        <dbReference type="ARBA" id="ARBA00022801"/>
    </source>
</evidence>
<protein>
    <recommendedName>
        <fullName evidence="4">Peptidase S1 domain-containing protein</fullName>
    </recommendedName>
</protein>
<evidence type="ECO:0000256" key="1">
    <source>
        <dbReference type="ARBA" id="ARBA00022670"/>
    </source>
</evidence>
<feature type="domain" description="Peptidase S1" evidence="4">
    <location>
        <begin position="1"/>
        <end position="79"/>
    </location>
</feature>
<evidence type="ECO:0000259" key="4">
    <source>
        <dbReference type="PROSITE" id="PS50240"/>
    </source>
</evidence>
<keyword evidence="1" id="KW-0645">Protease</keyword>
<evidence type="ECO:0000256" key="3">
    <source>
        <dbReference type="ARBA" id="ARBA00022825"/>
    </source>
</evidence>
<dbReference type="Proteomes" id="UP000708208">
    <property type="component" value="Unassembled WGS sequence"/>
</dbReference>
<reference evidence="5" key="1">
    <citation type="submission" date="2021-06" db="EMBL/GenBank/DDBJ databases">
        <authorList>
            <person name="Hodson N. C."/>
            <person name="Mongue J. A."/>
            <person name="Jaron S. K."/>
        </authorList>
    </citation>
    <scope>NUCLEOTIDE SEQUENCE</scope>
</reference>
<name>A0A8J2NW05_9HEXA</name>
<feature type="non-terminal residue" evidence="5">
    <location>
        <position position="1"/>
    </location>
</feature>
<keyword evidence="6" id="KW-1185">Reference proteome</keyword>
<dbReference type="PANTHER" id="PTHR24264">
    <property type="entry name" value="TRYPSIN-RELATED"/>
    <property type="match status" value="1"/>
</dbReference>
<evidence type="ECO:0000313" key="5">
    <source>
        <dbReference type="EMBL" id="CAG7716460.1"/>
    </source>
</evidence>
<dbReference type="OrthoDB" id="10059102at2759"/>
<keyword evidence="2" id="KW-0378">Hydrolase</keyword>